<evidence type="ECO:0000313" key="2">
    <source>
        <dbReference type="EMBL" id="KAG7164073.1"/>
    </source>
</evidence>
<proteinExistence type="predicted"/>
<keyword evidence="1" id="KW-0732">Signal</keyword>
<dbReference type="Proteomes" id="UP000747542">
    <property type="component" value="Unassembled WGS sequence"/>
</dbReference>
<dbReference type="PROSITE" id="PS51257">
    <property type="entry name" value="PROKAR_LIPOPROTEIN"/>
    <property type="match status" value="1"/>
</dbReference>
<evidence type="ECO:0000313" key="3">
    <source>
        <dbReference type="Proteomes" id="UP000747542"/>
    </source>
</evidence>
<dbReference type="EMBL" id="JAHLQT010025837">
    <property type="protein sequence ID" value="KAG7164073.1"/>
    <property type="molecule type" value="Genomic_DNA"/>
</dbReference>
<accession>A0A8J5JXT8</accession>
<gene>
    <name evidence="2" type="ORF">Hamer_G025358</name>
</gene>
<comment type="caution">
    <text evidence="2">The sequence shown here is derived from an EMBL/GenBank/DDBJ whole genome shotgun (WGS) entry which is preliminary data.</text>
</comment>
<feature type="chain" id="PRO_5035209197" evidence="1">
    <location>
        <begin position="36"/>
        <end position="137"/>
    </location>
</feature>
<organism evidence="2 3">
    <name type="scientific">Homarus americanus</name>
    <name type="common">American lobster</name>
    <dbReference type="NCBI Taxonomy" id="6706"/>
    <lineage>
        <taxon>Eukaryota</taxon>
        <taxon>Metazoa</taxon>
        <taxon>Ecdysozoa</taxon>
        <taxon>Arthropoda</taxon>
        <taxon>Crustacea</taxon>
        <taxon>Multicrustacea</taxon>
        <taxon>Malacostraca</taxon>
        <taxon>Eumalacostraca</taxon>
        <taxon>Eucarida</taxon>
        <taxon>Decapoda</taxon>
        <taxon>Pleocyemata</taxon>
        <taxon>Astacidea</taxon>
        <taxon>Nephropoidea</taxon>
        <taxon>Nephropidae</taxon>
        <taxon>Homarus</taxon>
    </lineage>
</organism>
<feature type="signal peptide" evidence="1">
    <location>
        <begin position="1"/>
        <end position="35"/>
    </location>
</feature>
<reference evidence="2" key="1">
    <citation type="journal article" date="2021" name="Sci. Adv.">
        <title>The American lobster genome reveals insights on longevity, neural, and immune adaptations.</title>
        <authorList>
            <person name="Polinski J.M."/>
            <person name="Zimin A.V."/>
            <person name="Clark K.F."/>
            <person name="Kohn A.B."/>
            <person name="Sadowski N."/>
            <person name="Timp W."/>
            <person name="Ptitsyn A."/>
            <person name="Khanna P."/>
            <person name="Romanova D.Y."/>
            <person name="Williams P."/>
            <person name="Greenwood S.J."/>
            <person name="Moroz L.L."/>
            <person name="Walt D.R."/>
            <person name="Bodnar A.G."/>
        </authorList>
    </citation>
    <scope>NUCLEOTIDE SEQUENCE</scope>
    <source>
        <strain evidence="2">GMGI-L3</strain>
    </source>
</reference>
<protein>
    <submittedName>
        <fullName evidence="2">Uncharacterized protein</fullName>
    </submittedName>
</protein>
<sequence>MSVWSFRRACDHRFSHGMKITAALMLTIACLLVLTHTPNPVARSCGSTCPARTALWDQESHRFRLFQVPWCGSGLVYLSDHGELGVSVEQPVFLQVDESEGSARVASDSCGRSRGLSCDRLPLLRGSGTAKISQFTL</sequence>
<keyword evidence="3" id="KW-1185">Reference proteome</keyword>
<dbReference type="AlphaFoldDB" id="A0A8J5JXT8"/>
<evidence type="ECO:0000256" key="1">
    <source>
        <dbReference type="SAM" id="SignalP"/>
    </source>
</evidence>
<name>A0A8J5JXT8_HOMAM</name>